<dbReference type="GO" id="GO:0006511">
    <property type="term" value="P:ubiquitin-dependent protein catabolic process"/>
    <property type="evidence" value="ECO:0007669"/>
    <property type="project" value="TreeGrafter"/>
</dbReference>
<dbReference type="OrthoDB" id="8062037at2759"/>
<reference evidence="7" key="1">
    <citation type="submission" date="2013-12" db="EMBL/GenBank/DDBJ databases">
        <title>The Genome Sequence of Aphanomyces invadans NJM9701.</title>
        <authorList>
            <consortium name="The Broad Institute Genomics Platform"/>
            <person name="Russ C."/>
            <person name="Tyler B."/>
            <person name="van West P."/>
            <person name="Dieguez-Uribeondo J."/>
            <person name="Young S.K."/>
            <person name="Zeng Q."/>
            <person name="Gargeya S."/>
            <person name="Fitzgerald M."/>
            <person name="Abouelleil A."/>
            <person name="Alvarado L."/>
            <person name="Chapman S.B."/>
            <person name="Gainer-Dewar J."/>
            <person name="Goldberg J."/>
            <person name="Griggs A."/>
            <person name="Gujja S."/>
            <person name="Hansen M."/>
            <person name="Howarth C."/>
            <person name="Imamovic A."/>
            <person name="Ireland A."/>
            <person name="Larimer J."/>
            <person name="McCowan C."/>
            <person name="Murphy C."/>
            <person name="Pearson M."/>
            <person name="Poon T.W."/>
            <person name="Priest M."/>
            <person name="Roberts A."/>
            <person name="Saif S."/>
            <person name="Shea T."/>
            <person name="Sykes S."/>
            <person name="Wortman J."/>
            <person name="Nusbaum C."/>
            <person name="Birren B."/>
        </authorList>
    </citation>
    <scope>NUCLEOTIDE SEQUENCE [LARGE SCALE GENOMIC DNA]</scope>
    <source>
        <strain evidence="7">NJM9701</strain>
    </source>
</reference>
<sequence length="296" mass="33137">MTMALVVTRPVVVHIPHVAAGFGERPNLPETTLVMANPANGCSPYAHEVANKVVLVRRGSCRFVTKARMAYWANASGLIVMDDMHRGEPGFNATDGIDDNGRWEVRMHSDDSVHPSGDFPQEAHLPPSVFVSYASGRRLERLVQDMSSSQHLHDVLVALNTTAEVYQPYTEDLGILELRLSTFIDLVYTMLPFMGYAYASSFCFVLLSTFYARAVETSASYTKQYVRRSIWRRLAVVPYGGPLHHGYTCSICLDDFVLGHPVKVLPCPHAYHQDCIDRWFEKGSNACPMCKREAFS</sequence>
<proteinExistence type="predicted"/>
<keyword evidence="5" id="KW-0479">Metal-binding</keyword>
<evidence type="ECO:0000256" key="4">
    <source>
        <dbReference type="ARBA" id="ARBA00023136"/>
    </source>
</evidence>
<keyword evidence="5" id="KW-0862">Zinc</keyword>
<evidence type="ECO:0000256" key="1">
    <source>
        <dbReference type="ARBA" id="ARBA00004370"/>
    </source>
</evidence>
<dbReference type="PROSITE" id="PS50089">
    <property type="entry name" value="ZF_RING_2"/>
    <property type="match status" value="1"/>
</dbReference>
<accession>A0A024TLI5</accession>
<dbReference type="VEuPathDB" id="FungiDB:H310_11905"/>
<dbReference type="InterPro" id="IPR003137">
    <property type="entry name" value="PA_domain"/>
</dbReference>
<evidence type="ECO:0000256" key="3">
    <source>
        <dbReference type="ARBA" id="ARBA00022989"/>
    </source>
</evidence>
<gene>
    <name evidence="7" type="ORF">H310_11905</name>
</gene>
<keyword evidence="5" id="KW-0863">Zinc-finger</keyword>
<comment type="subcellular location">
    <subcellularLocation>
        <location evidence="1">Membrane</location>
    </subcellularLocation>
</comment>
<dbReference type="InterPro" id="IPR051826">
    <property type="entry name" value="E3_ubiquitin-ligase_domain"/>
</dbReference>
<dbReference type="RefSeq" id="XP_008876987.1">
    <property type="nucleotide sequence ID" value="XM_008878765.1"/>
</dbReference>
<dbReference type="GeneID" id="20088955"/>
<dbReference type="GO" id="GO:0005737">
    <property type="term" value="C:cytoplasm"/>
    <property type="evidence" value="ECO:0007669"/>
    <property type="project" value="TreeGrafter"/>
</dbReference>
<dbReference type="Pfam" id="PF02225">
    <property type="entry name" value="PA"/>
    <property type="match status" value="1"/>
</dbReference>
<dbReference type="eggNOG" id="KOG4628">
    <property type="taxonomic scope" value="Eukaryota"/>
</dbReference>
<keyword evidence="3" id="KW-1133">Transmembrane helix</keyword>
<name>A0A024TLI5_9STRA</name>
<dbReference type="EMBL" id="KI913986">
    <property type="protein sequence ID" value="ETV94222.1"/>
    <property type="molecule type" value="Genomic_DNA"/>
</dbReference>
<keyword evidence="2" id="KW-0812">Transmembrane</keyword>
<evidence type="ECO:0000259" key="6">
    <source>
        <dbReference type="PROSITE" id="PS50089"/>
    </source>
</evidence>
<dbReference type="InterPro" id="IPR046450">
    <property type="entry name" value="PA_dom_sf"/>
</dbReference>
<feature type="domain" description="RING-type" evidence="6">
    <location>
        <begin position="249"/>
        <end position="291"/>
    </location>
</feature>
<dbReference type="PANTHER" id="PTHR22765:SF416">
    <property type="entry name" value="E3 UBIQUITIN-PROTEIN LIGASE GODZILLA"/>
    <property type="match status" value="1"/>
</dbReference>
<dbReference type="GO" id="GO:0016020">
    <property type="term" value="C:membrane"/>
    <property type="evidence" value="ECO:0007669"/>
    <property type="project" value="UniProtKB-SubCell"/>
</dbReference>
<dbReference type="STRING" id="157072.A0A024TLI5"/>
<dbReference type="Pfam" id="PF13639">
    <property type="entry name" value="zf-RING_2"/>
    <property type="match status" value="1"/>
</dbReference>
<protein>
    <recommendedName>
        <fullName evidence="6">RING-type domain-containing protein</fullName>
    </recommendedName>
</protein>
<dbReference type="PANTHER" id="PTHR22765">
    <property type="entry name" value="RING FINGER AND PROTEASE ASSOCIATED DOMAIN-CONTAINING"/>
    <property type="match status" value="1"/>
</dbReference>
<organism evidence="7">
    <name type="scientific">Aphanomyces invadans</name>
    <dbReference type="NCBI Taxonomy" id="157072"/>
    <lineage>
        <taxon>Eukaryota</taxon>
        <taxon>Sar</taxon>
        <taxon>Stramenopiles</taxon>
        <taxon>Oomycota</taxon>
        <taxon>Saprolegniomycetes</taxon>
        <taxon>Saprolegniales</taxon>
        <taxon>Verrucalvaceae</taxon>
        <taxon>Aphanomyces</taxon>
    </lineage>
</organism>
<dbReference type="GO" id="GO:0008270">
    <property type="term" value="F:zinc ion binding"/>
    <property type="evidence" value="ECO:0007669"/>
    <property type="project" value="UniProtKB-KW"/>
</dbReference>
<dbReference type="AlphaFoldDB" id="A0A024TLI5"/>
<evidence type="ECO:0000256" key="2">
    <source>
        <dbReference type="ARBA" id="ARBA00022692"/>
    </source>
</evidence>
<dbReference type="SUPFAM" id="SSF52025">
    <property type="entry name" value="PA domain"/>
    <property type="match status" value="1"/>
</dbReference>
<dbReference type="Gene3D" id="3.30.40.10">
    <property type="entry name" value="Zinc/RING finger domain, C3HC4 (zinc finger)"/>
    <property type="match status" value="1"/>
</dbReference>
<keyword evidence="4" id="KW-0472">Membrane</keyword>
<dbReference type="GO" id="GO:0061630">
    <property type="term" value="F:ubiquitin protein ligase activity"/>
    <property type="evidence" value="ECO:0007669"/>
    <property type="project" value="TreeGrafter"/>
</dbReference>
<dbReference type="SMART" id="SM00184">
    <property type="entry name" value="RING"/>
    <property type="match status" value="1"/>
</dbReference>
<dbReference type="Gene3D" id="3.50.30.30">
    <property type="match status" value="1"/>
</dbReference>
<evidence type="ECO:0000313" key="7">
    <source>
        <dbReference type="EMBL" id="ETV94222.1"/>
    </source>
</evidence>
<evidence type="ECO:0000256" key="5">
    <source>
        <dbReference type="PROSITE-ProRule" id="PRU00175"/>
    </source>
</evidence>
<dbReference type="SUPFAM" id="SSF57850">
    <property type="entry name" value="RING/U-box"/>
    <property type="match status" value="1"/>
</dbReference>
<dbReference type="InterPro" id="IPR001841">
    <property type="entry name" value="Znf_RING"/>
</dbReference>
<dbReference type="InterPro" id="IPR013083">
    <property type="entry name" value="Znf_RING/FYVE/PHD"/>
</dbReference>